<keyword evidence="5" id="KW-1185">Reference proteome</keyword>
<keyword evidence="2" id="KW-0472">Membrane</keyword>
<evidence type="ECO:0000259" key="3">
    <source>
        <dbReference type="Pfam" id="PF02470"/>
    </source>
</evidence>
<feature type="domain" description="Mce/MlaD" evidence="3">
    <location>
        <begin position="47"/>
        <end position="137"/>
    </location>
</feature>
<dbReference type="InterPro" id="IPR003399">
    <property type="entry name" value="Mce/MlaD"/>
</dbReference>
<dbReference type="PANTHER" id="PTHR36698:SF2">
    <property type="entry name" value="MCE_MLAD DOMAIN-CONTAINING PROTEIN"/>
    <property type="match status" value="1"/>
</dbReference>
<dbReference type="PANTHER" id="PTHR36698">
    <property type="entry name" value="BLL5892 PROTEIN"/>
    <property type="match status" value="1"/>
</dbReference>
<keyword evidence="2" id="KW-0812">Transmembrane</keyword>
<feature type="region of interest" description="Disordered" evidence="1">
    <location>
        <begin position="321"/>
        <end position="340"/>
    </location>
</feature>
<accession>A0A327M359</accession>
<dbReference type="Pfam" id="PF02470">
    <property type="entry name" value="MlaD"/>
    <property type="match status" value="1"/>
</dbReference>
<feature type="compositionally biased region" description="Pro residues" evidence="1">
    <location>
        <begin position="330"/>
        <end position="340"/>
    </location>
</feature>
<sequence>MAQSNSLYLRVGALVLAGLALGIGFILFLTADRIGSNNQQFETYIRESVQGLEIGAAVRYRGVSIGRVSEIGLVSAEYRRPANDPFGAAFQLVYVRFAIDNNRIGETPNVQEAIRLGLRVRMAAQGITGVSYLELDFVDPQRFPPRAVPWEPRYPYIPAIPSTVAQVQNAAEQLLQKLQDVNLPALLENVVGLAADLRHQVQDGDVATTMREASALLRDLNTAVNQADVPAIAGELRSTAAEARRLLAGREVNQALANLAAATAELRTASQRLPGSVTNLDATMRTARSVTADIQAELAPILRDLRSAVANLRDTTEQLRRNPSQAIFGAPPPAPSGSRR</sequence>
<evidence type="ECO:0000313" key="5">
    <source>
        <dbReference type="Proteomes" id="UP000249065"/>
    </source>
</evidence>
<dbReference type="EMBL" id="QLIX01000020">
    <property type="protein sequence ID" value="RAI57169.1"/>
    <property type="molecule type" value="Genomic_DNA"/>
</dbReference>
<comment type="caution">
    <text evidence="4">The sequence shown here is derived from an EMBL/GenBank/DDBJ whole genome shotgun (WGS) entry which is preliminary data.</text>
</comment>
<evidence type="ECO:0000313" key="4">
    <source>
        <dbReference type="EMBL" id="RAI57169.1"/>
    </source>
</evidence>
<gene>
    <name evidence="4" type="ORF">DOO78_20215</name>
</gene>
<evidence type="ECO:0000256" key="1">
    <source>
        <dbReference type="SAM" id="MobiDB-lite"/>
    </source>
</evidence>
<evidence type="ECO:0000256" key="2">
    <source>
        <dbReference type="SAM" id="Phobius"/>
    </source>
</evidence>
<name>A0A327M359_9PROT</name>
<proteinExistence type="predicted"/>
<organism evidence="4 5">
    <name type="scientific">Roseicella frigidaeris</name>
    <dbReference type="NCBI Taxonomy" id="2230885"/>
    <lineage>
        <taxon>Bacteria</taxon>
        <taxon>Pseudomonadati</taxon>
        <taxon>Pseudomonadota</taxon>
        <taxon>Alphaproteobacteria</taxon>
        <taxon>Acetobacterales</taxon>
        <taxon>Roseomonadaceae</taxon>
        <taxon>Roseicella</taxon>
    </lineage>
</organism>
<dbReference type="AlphaFoldDB" id="A0A327M359"/>
<dbReference type="OrthoDB" id="9808689at2"/>
<dbReference type="RefSeq" id="WP_111471686.1">
    <property type="nucleotide sequence ID" value="NZ_QLIX01000020.1"/>
</dbReference>
<reference evidence="5" key="1">
    <citation type="submission" date="2018-06" db="EMBL/GenBank/DDBJ databases">
        <authorList>
            <person name="Khan S.A."/>
        </authorList>
    </citation>
    <scope>NUCLEOTIDE SEQUENCE [LARGE SCALE GENOMIC DNA]</scope>
    <source>
        <strain evidence="5">DB-1506</strain>
    </source>
</reference>
<feature type="transmembrane region" description="Helical" evidence="2">
    <location>
        <begin position="7"/>
        <end position="29"/>
    </location>
</feature>
<protein>
    <recommendedName>
        <fullName evidence="3">Mce/MlaD domain-containing protein</fullName>
    </recommendedName>
</protein>
<keyword evidence="2" id="KW-1133">Transmembrane helix</keyword>
<dbReference type="Proteomes" id="UP000249065">
    <property type="component" value="Unassembled WGS sequence"/>
</dbReference>